<name>A0ABS8AIQ8_9BACT</name>
<evidence type="ECO:0000259" key="1">
    <source>
        <dbReference type="Pfam" id="PF00899"/>
    </source>
</evidence>
<accession>A0ABS8AIQ8</accession>
<dbReference type="Pfam" id="PF14461">
    <property type="entry name" value="Prok-E2_B"/>
    <property type="match status" value="1"/>
</dbReference>
<dbReference type="InterPro" id="IPR000594">
    <property type="entry name" value="ThiF_NAD_FAD-bd"/>
</dbReference>
<gene>
    <name evidence="3" type="ORF">LGH70_22240</name>
</gene>
<evidence type="ECO:0000313" key="3">
    <source>
        <dbReference type="EMBL" id="MCB2380328.1"/>
    </source>
</evidence>
<dbReference type="PANTHER" id="PTHR43267:SF1">
    <property type="entry name" value="TRNA THREONYLCARBAMOYLADENOSINE DEHYDRATASE"/>
    <property type="match status" value="1"/>
</dbReference>
<sequence length="582" mass="63559">MTTEALEAWLSVATATGLVLPPGEMQPDNDGGFRITTTLAVAGLSVGILIVLAHDFPKDAPLVLVQDSQLLGRLPHVFRNAGVVCYSTSEGLLLNRQQPETVLTWAVKETIRTLEEGLGTSQVAEFMRELEVYWRQLGGPEVVNFYNPSSEARTLTSYSAKDNLRWLAGAEQEMPPRHRAGNKLLTTIKEKATYLPLLPGTAFIPPAPNEPFWTIDQLRELVKPTLMAIPSKRRRQLFKSGRDWNGLLVLAVPLVGHKSHVTLLGIAYTSLKGVHPLGERGSAFDLKPVQLLRWERSYLLPRGGGKMSLTPKKVLVIGCGAIGGHLAHELSQTGILYLTLVDGDRLSIENMHRHALGMAGVGEYKAIALRDELQRKYLYAEVTAIAKPIEQALDAGEIQPESFDLVIAATGEATLERYLNERLRAIAGAPPVIYSWLEPYGIGGHALLTRPHQAGCLECLYTSPNPDAPLSNRALFAAPDQQFSLALSGCGSLHTPYASLDASQTATLAARLAVEALTSSQPESPLWSWKGSDRELKAAGFKVGPRYKLTEETLRRDAMRYIAPNCPVCAFDSNTNAATNHE</sequence>
<feature type="domain" description="Prokaryotic E2 family B" evidence="2">
    <location>
        <begin position="40"/>
        <end position="136"/>
    </location>
</feature>
<dbReference type="CDD" id="cd01483">
    <property type="entry name" value="E1_enzyme_family"/>
    <property type="match status" value="1"/>
</dbReference>
<dbReference type="Proteomes" id="UP001165297">
    <property type="component" value="Unassembled WGS sequence"/>
</dbReference>
<dbReference type="GO" id="GO:0016787">
    <property type="term" value="F:hydrolase activity"/>
    <property type="evidence" value="ECO:0007669"/>
    <property type="project" value="UniProtKB-KW"/>
</dbReference>
<protein>
    <submittedName>
        <fullName evidence="3">ThiF family adenylyltransferase</fullName>
    </submittedName>
</protein>
<keyword evidence="3" id="KW-0808">Transferase</keyword>
<dbReference type="GO" id="GO:0016779">
    <property type="term" value="F:nucleotidyltransferase activity"/>
    <property type="evidence" value="ECO:0007669"/>
    <property type="project" value="UniProtKB-KW"/>
</dbReference>
<dbReference type="InterPro" id="IPR032701">
    <property type="entry name" value="Prok-E2_B_dom"/>
</dbReference>
<dbReference type="EMBL" id="JAJADQ010000015">
    <property type="protein sequence ID" value="MCB2380328.1"/>
    <property type="molecule type" value="Genomic_DNA"/>
</dbReference>
<dbReference type="Gene3D" id="3.40.50.720">
    <property type="entry name" value="NAD(P)-binding Rossmann-like Domain"/>
    <property type="match status" value="1"/>
</dbReference>
<evidence type="ECO:0000313" key="4">
    <source>
        <dbReference type="Proteomes" id="UP001165297"/>
    </source>
</evidence>
<dbReference type="PANTHER" id="PTHR43267">
    <property type="entry name" value="TRNA THREONYLCARBAMOYLADENOSINE DEHYDRATASE"/>
    <property type="match status" value="1"/>
</dbReference>
<keyword evidence="3" id="KW-0548">Nucleotidyltransferase</keyword>
<comment type="caution">
    <text evidence="3">The sequence shown here is derived from an EMBL/GenBank/DDBJ whole genome shotgun (WGS) entry which is preliminary data.</text>
</comment>
<dbReference type="SUPFAM" id="SSF69572">
    <property type="entry name" value="Activating enzymes of the ubiquitin-like proteins"/>
    <property type="match status" value="1"/>
</dbReference>
<dbReference type="InterPro" id="IPR045886">
    <property type="entry name" value="ThiF/MoeB/HesA"/>
</dbReference>
<evidence type="ECO:0000259" key="2">
    <source>
        <dbReference type="Pfam" id="PF14461"/>
    </source>
</evidence>
<keyword evidence="3" id="KW-0378">Hydrolase</keyword>
<feature type="domain" description="THIF-type NAD/FAD binding fold" evidence="1">
    <location>
        <begin position="308"/>
        <end position="467"/>
    </location>
</feature>
<organism evidence="3 4">
    <name type="scientific">Hymenobacter nitidus</name>
    <dbReference type="NCBI Taxonomy" id="2880929"/>
    <lineage>
        <taxon>Bacteria</taxon>
        <taxon>Pseudomonadati</taxon>
        <taxon>Bacteroidota</taxon>
        <taxon>Cytophagia</taxon>
        <taxon>Cytophagales</taxon>
        <taxon>Hymenobacteraceae</taxon>
        <taxon>Hymenobacter</taxon>
    </lineage>
</organism>
<keyword evidence="4" id="KW-1185">Reference proteome</keyword>
<reference evidence="3" key="1">
    <citation type="submission" date="2021-10" db="EMBL/GenBank/DDBJ databases">
        <authorList>
            <person name="Dean J.D."/>
            <person name="Kim M.K."/>
            <person name="Newey C.N."/>
            <person name="Stoker T.S."/>
            <person name="Thompson D.W."/>
            <person name="Grose J.H."/>
        </authorList>
    </citation>
    <scope>NUCLEOTIDE SEQUENCE</scope>
    <source>
        <strain evidence="3">BT635</strain>
    </source>
</reference>
<proteinExistence type="predicted"/>
<dbReference type="RefSeq" id="WP_226190088.1">
    <property type="nucleotide sequence ID" value="NZ_JAJADQ010000015.1"/>
</dbReference>
<dbReference type="Pfam" id="PF00899">
    <property type="entry name" value="ThiF"/>
    <property type="match status" value="1"/>
</dbReference>
<dbReference type="InterPro" id="IPR035985">
    <property type="entry name" value="Ubiquitin-activating_enz"/>
</dbReference>